<feature type="domain" description="Transposase DDE" evidence="2">
    <location>
        <begin position="393"/>
        <end position="485"/>
    </location>
</feature>
<dbReference type="Pfam" id="PF13751">
    <property type="entry name" value="DDE_Tnp_1_6"/>
    <property type="match status" value="1"/>
</dbReference>
<keyword evidence="4" id="KW-1185">Reference proteome</keyword>
<evidence type="ECO:0000259" key="1">
    <source>
        <dbReference type="Pfam" id="PF05598"/>
    </source>
</evidence>
<organism evidence="3 4">
    <name type="scientific">Mycolicibacterium parafortuitum</name>
    <name type="common">Mycobacterium parafortuitum</name>
    <dbReference type="NCBI Taxonomy" id="39692"/>
    <lineage>
        <taxon>Bacteria</taxon>
        <taxon>Bacillati</taxon>
        <taxon>Actinomycetota</taxon>
        <taxon>Actinomycetes</taxon>
        <taxon>Mycobacteriales</taxon>
        <taxon>Mycobacteriaceae</taxon>
        <taxon>Mycolicibacterium</taxon>
    </lineage>
</organism>
<dbReference type="AlphaFoldDB" id="A0A375YKF5"/>
<evidence type="ECO:0000313" key="3">
    <source>
        <dbReference type="EMBL" id="SRX81509.1"/>
    </source>
</evidence>
<dbReference type="InterPro" id="IPR047629">
    <property type="entry name" value="IS1182_transpos"/>
</dbReference>
<evidence type="ECO:0000259" key="2">
    <source>
        <dbReference type="Pfam" id="PF13751"/>
    </source>
</evidence>
<feature type="domain" description="Transposase InsH N-terminal" evidence="1">
    <location>
        <begin position="25"/>
        <end position="97"/>
    </location>
</feature>
<dbReference type="EMBL" id="UEGS01000001">
    <property type="protein sequence ID" value="SRX81509.1"/>
    <property type="molecule type" value="Genomic_DNA"/>
</dbReference>
<dbReference type="Pfam" id="PF05598">
    <property type="entry name" value="DUF772"/>
    <property type="match status" value="1"/>
</dbReference>
<proteinExistence type="predicted"/>
<dbReference type="InterPro" id="IPR008490">
    <property type="entry name" value="Transposase_InsH_N"/>
</dbReference>
<dbReference type="NCBIfam" id="NF033551">
    <property type="entry name" value="transpos_IS1182"/>
    <property type="match status" value="1"/>
</dbReference>
<gene>
    <name evidence="3" type="ORF">MPP7335_03261</name>
</gene>
<dbReference type="Proteomes" id="UP000252008">
    <property type="component" value="Unassembled WGS sequence"/>
</dbReference>
<dbReference type="InterPro" id="IPR025668">
    <property type="entry name" value="Tnp_DDE_dom"/>
</dbReference>
<protein>
    <submittedName>
        <fullName evidence="3">Transposase IS4 family protein [Nakamurella multipartita DSM 44233]</fullName>
    </submittedName>
</protein>
<accession>A0A375YKF5</accession>
<evidence type="ECO:0000313" key="4">
    <source>
        <dbReference type="Proteomes" id="UP000252008"/>
    </source>
</evidence>
<dbReference type="PANTHER" id="PTHR35604:SF2">
    <property type="entry name" value="TRANSPOSASE INSH FOR INSERTION SEQUENCE ELEMENT IS5A-RELATED"/>
    <property type="match status" value="1"/>
</dbReference>
<name>A0A375YKF5_MYCPF</name>
<dbReference type="STRING" id="39692.BST38_28805"/>
<reference evidence="3 4" key="1">
    <citation type="submission" date="2018-05" db="EMBL/GenBank/DDBJ databases">
        <authorList>
            <consortium name="IHU Genomes"/>
        </authorList>
    </citation>
    <scope>NUCLEOTIDE SEQUENCE [LARGE SCALE GENOMIC DNA]</scope>
    <source>
        <strain evidence="3 4">P7335</strain>
    </source>
</reference>
<sequence length="499" mass="53803">MAGHLLKSESVFAFLAVHRGELFPEEMFADLFPSRRGRPSVPAEVMASVITLQALHGLSDNETVDAVTFDLRWKAACGLPITAGSFHSTTLTYWRRRLAASDRPNRIFEAVKAVVAATGALSGRTRRALDSTILDDAVATQDTVTQLIGAIRRVRREVPGAGEVIAAYCRAHDYDDPGKPAIAWDDADAREALVDALVGDAHRLLGHLCEQDLGPRAAEAVALLALIAGQDVEPVADSDGTDGHWRIAQKVVSDRVISTVDPEARHAHKSVHRRQDGFKAHIAVEPDTGIITDCALTKASGPGSGDAAVGIDLLAGESEPVTVLADSGYGSGALRAELLAGGHVDRVKSAPTRSPVPGGFTVDDFAVDHTARTATCPAGITRAITAQGYVTFGVICRDCPLRAQCTTSATGKSLKIRPHDALQRAARRESRNTAWLNEYRRHRPMVERSIAWLTRGNRKVRYRGVAKNDHWLHHRSAALNLRRLITMGLTHTGTTWAVA</sequence>
<dbReference type="PANTHER" id="PTHR35604">
    <property type="entry name" value="TRANSPOSASE INSH FOR INSERTION SEQUENCE ELEMENT IS5A-RELATED"/>
    <property type="match status" value="1"/>
</dbReference>